<evidence type="ECO:0000259" key="1">
    <source>
        <dbReference type="Pfam" id="PF01833"/>
    </source>
</evidence>
<proteinExistence type="predicted"/>
<accession>A0ABV8H9C9</accession>
<dbReference type="Proteomes" id="UP001595793">
    <property type="component" value="Unassembled WGS sequence"/>
</dbReference>
<dbReference type="PROSITE" id="PS51257">
    <property type="entry name" value="PROKAR_LIPOPROTEIN"/>
    <property type="match status" value="1"/>
</dbReference>
<dbReference type="Pfam" id="PF01833">
    <property type="entry name" value="TIG"/>
    <property type="match status" value="1"/>
</dbReference>
<dbReference type="SUPFAM" id="SSF49785">
    <property type="entry name" value="Galactose-binding domain-like"/>
    <property type="match status" value="1"/>
</dbReference>
<protein>
    <submittedName>
        <fullName evidence="2">IPT/TIG domain-containing protein</fullName>
    </submittedName>
</protein>
<reference evidence="3" key="1">
    <citation type="journal article" date="2019" name="Int. J. Syst. Evol. Microbiol.">
        <title>The Global Catalogue of Microorganisms (GCM) 10K type strain sequencing project: providing services to taxonomists for standard genome sequencing and annotation.</title>
        <authorList>
            <consortium name="The Broad Institute Genomics Platform"/>
            <consortium name="The Broad Institute Genome Sequencing Center for Infectious Disease"/>
            <person name="Wu L."/>
            <person name="Ma J."/>
        </authorList>
    </citation>
    <scope>NUCLEOTIDE SEQUENCE [LARGE SCALE GENOMIC DNA]</scope>
    <source>
        <strain evidence="3">CECT 9128</strain>
    </source>
</reference>
<dbReference type="SUPFAM" id="SSF81296">
    <property type="entry name" value="E set domains"/>
    <property type="match status" value="1"/>
</dbReference>
<dbReference type="InterPro" id="IPR014756">
    <property type="entry name" value="Ig_E-set"/>
</dbReference>
<dbReference type="RefSeq" id="WP_290234242.1">
    <property type="nucleotide sequence ID" value="NZ_JAUFPZ010000002.1"/>
</dbReference>
<dbReference type="Gene3D" id="2.60.40.10">
    <property type="entry name" value="Immunoglobulins"/>
    <property type="match status" value="2"/>
</dbReference>
<organism evidence="2 3">
    <name type="scientific">Zunongwangia endophytica</name>
    <dbReference type="NCBI Taxonomy" id="1808945"/>
    <lineage>
        <taxon>Bacteria</taxon>
        <taxon>Pseudomonadati</taxon>
        <taxon>Bacteroidota</taxon>
        <taxon>Flavobacteriia</taxon>
        <taxon>Flavobacteriales</taxon>
        <taxon>Flavobacteriaceae</taxon>
        <taxon>Zunongwangia</taxon>
    </lineage>
</organism>
<dbReference type="InterPro" id="IPR013783">
    <property type="entry name" value="Ig-like_fold"/>
</dbReference>
<evidence type="ECO:0000313" key="3">
    <source>
        <dbReference type="Proteomes" id="UP001595793"/>
    </source>
</evidence>
<comment type="caution">
    <text evidence="2">The sequence shown here is derived from an EMBL/GenBank/DDBJ whole genome shotgun (WGS) entry which is preliminary data.</text>
</comment>
<evidence type="ECO:0000313" key="2">
    <source>
        <dbReference type="EMBL" id="MFC4027399.1"/>
    </source>
</evidence>
<name>A0ABV8H9C9_9FLAO</name>
<dbReference type="InterPro" id="IPR002909">
    <property type="entry name" value="IPT_dom"/>
</dbReference>
<dbReference type="InterPro" id="IPR008979">
    <property type="entry name" value="Galactose-bd-like_sf"/>
</dbReference>
<dbReference type="EMBL" id="JBHSAS010000006">
    <property type="protein sequence ID" value="MFC4027399.1"/>
    <property type="molecule type" value="Genomic_DNA"/>
</dbReference>
<sequence length="343" mass="37220">MKNINNSIKYGVMVICLSLSILFTSCDDNDDLVTAPEIESISLAANDSVVMGGMRQNMYILRGSGFSSLQKIYFNDYDTYYNPTLVTDEVIFVTIDANTPYDQPSEMLRLVTSTAELEYEFDILQPAPGITSFSPKTGDVGTQVTIVGTVFVNLESVYFGENQATIISNTDTEIVVEAPAVSAPSPIIITTAGGTTESEKLFGGLLFKLYDEQLNPDWWIGGWGVTNDFANTENVLTGEVSLKVEINAWSGFQIGNGGAPVLAADYNTLQFEIYPENDGNIMVVSNGDFDNGYLVSVTGGEWQTVSIPVADLSLAGLESLDSVILQEFNGTGNVYYIDDFGLL</sequence>
<feature type="domain" description="IPT/TIG" evidence="1">
    <location>
        <begin position="128"/>
        <end position="199"/>
    </location>
</feature>
<keyword evidence="3" id="KW-1185">Reference proteome</keyword>
<gene>
    <name evidence="2" type="ORF">ACFOS1_08285</name>
</gene>
<dbReference type="Gene3D" id="2.60.120.430">
    <property type="entry name" value="Galactose-binding lectin"/>
    <property type="match status" value="1"/>
</dbReference>